<evidence type="ECO:0000256" key="4">
    <source>
        <dbReference type="ARBA" id="ARBA00023008"/>
    </source>
</evidence>
<dbReference type="InterPro" id="IPR032694">
    <property type="entry name" value="CopC/D"/>
</dbReference>
<keyword evidence="3 6" id="KW-0732">Signal</keyword>
<feature type="signal peptide" evidence="6">
    <location>
        <begin position="1"/>
        <end position="21"/>
    </location>
</feature>
<organism evidence="8 9">
    <name type="scientific">Paracoccus yeei</name>
    <dbReference type="NCBI Taxonomy" id="147645"/>
    <lineage>
        <taxon>Bacteria</taxon>
        <taxon>Pseudomonadati</taxon>
        <taxon>Pseudomonadota</taxon>
        <taxon>Alphaproteobacteria</taxon>
        <taxon>Rhodobacterales</taxon>
        <taxon>Paracoccaceae</taxon>
        <taxon>Paracoccus</taxon>
    </lineage>
</organism>
<keyword evidence="2" id="KW-0479">Metal-binding</keyword>
<feature type="transmembrane region" description="Helical" evidence="5">
    <location>
        <begin position="173"/>
        <end position="191"/>
    </location>
</feature>
<name>A0A386UV59_9RHOB</name>
<dbReference type="GO" id="GO:0042597">
    <property type="term" value="C:periplasmic space"/>
    <property type="evidence" value="ECO:0007669"/>
    <property type="project" value="InterPro"/>
</dbReference>
<feature type="chain" id="PRO_5017392257" description="CopC domain-containing protein" evidence="6">
    <location>
        <begin position="22"/>
        <end position="393"/>
    </location>
</feature>
<feature type="transmembrane region" description="Helical" evidence="5">
    <location>
        <begin position="259"/>
        <end position="278"/>
    </location>
</feature>
<dbReference type="AlphaFoldDB" id="A0A386UV59"/>
<evidence type="ECO:0000256" key="1">
    <source>
        <dbReference type="ARBA" id="ARBA00004196"/>
    </source>
</evidence>
<evidence type="ECO:0000259" key="7">
    <source>
        <dbReference type="Pfam" id="PF04234"/>
    </source>
</evidence>
<gene>
    <name evidence="8" type="ORF">PY32053_04186</name>
</gene>
<dbReference type="InterPro" id="IPR014755">
    <property type="entry name" value="Cu-Rt/internalin_Ig-like"/>
</dbReference>
<feature type="transmembrane region" description="Helical" evidence="5">
    <location>
        <begin position="203"/>
        <end position="222"/>
    </location>
</feature>
<evidence type="ECO:0000313" key="8">
    <source>
        <dbReference type="EMBL" id="AYF03722.1"/>
    </source>
</evidence>
<dbReference type="Gene3D" id="2.60.40.1220">
    <property type="match status" value="1"/>
</dbReference>
<dbReference type="Proteomes" id="UP000272010">
    <property type="component" value="Plasmid pYEE2"/>
</dbReference>
<dbReference type="SUPFAM" id="SSF81296">
    <property type="entry name" value="E set domains"/>
    <property type="match status" value="1"/>
</dbReference>
<dbReference type="InterPro" id="IPR007348">
    <property type="entry name" value="CopC_dom"/>
</dbReference>
<keyword evidence="5" id="KW-0472">Membrane</keyword>
<keyword evidence="4" id="KW-0186">Copper</keyword>
<dbReference type="GO" id="GO:0005507">
    <property type="term" value="F:copper ion binding"/>
    <property type="evidence" value="ECO:0007669"/>
    <property type="project" value="InterPro"/>
</dbReference>
<evidence type="ECO:0000256" key="3">
    <source>
        <dbReference type="ARBA" id="ARBA00022729"/>
    </source>
</evidence>
<keyword evidence="5" id="KW-1133">Transmembrane helix</keyword>
<dbReference type="InterPro" id="IPR014756">
    <property type="entry name" value="Ig_E-set"/>
</dbReference>
<keyword evidence="8" id="KW-0614">Plasmid</keyword>
<dbReference type="Pfam" id="PF04234">
    <property type="entry name" value="CopC"/>
    <property type="match status" value="1"/>
</dbReference>
<evidence type="ECO:0000313" key="9">
    <source>
        <dbReference type="Proteomes" id="UP000272010"/>
    </source>
</evidence>
<sequence length="393" mass="40842">MALGRLLTIVLCLLMGTAVQAQPHPELLGSSPAEGAVLEEPPASLTLEFVGPVTPLVARLTSASGKSVLLQPPAVEGRRLTYTLPPGLPGGSHLVSWRVTSGEGHAVAGASLFSVGAPTGAAAPMRPGPWALRSLMLAGLVLGLPWLAARSVQAAALAGFCAALMLAWRMPPLLALHLVAVTGWAATWLVPAGGEGRAALRRWLLAAVVLTGAALALPQLAVPADWRSDQGRILAVKLLLIAALAALSARRLYGVLAEARVVLLVLVLGGSALGRFVPPPSAEPMELRREIASGGISAVLEVSPPQTGLVGIRVTDLRLDGVPVTARSMVLELSKPAYGLGPFRVESGPDCGFFDAGRFLLPLDGYWVVKLSVQLDESRRDQVTDLLEIAPAT</sequence>
<keyword evidence="5" id="KW-0812">Transmembrane</keyword>
<dbReference type="RefSeq" id="WP_120444640.1">
    <property type="nucleotide sequence ID" value="NZ_CP031080.1"/>
</dbReference>
<dbReference type="GO" id="GO:0030313">
    <property type="term" value="C:cell envelope"/>
    <property type="evidence" value="ECO:0007669"/>
    <property type="project" value="UniProtKB-SubCell"/>
</dbReference>
<evidence type="ECO:0000256" key="5">
    <source>
        <dbReference type="SAM" id="Phobius"/>
    </source>
</evidence>
<dbReference type="PANTHER" id="PTHR34820">
    <property type="entry name" value="INNER MEMBRANE PROTEIN YEBZ"/>
    <property type="match status" value="1"/>
</dbReference>
<geneLocation type="plasmid" evidence="9">
    <name>pyee2</name>
</geneLocation>
<dbReference type="PANTHER" id="PTHR34820:SF4">
    <property type="entry name" value="INNER MEMBRANE PROTEIN YEBZ"/>
    <property type="match status" value="1"/>
</dbReference>
<feature type="transmembrane region" description="Helical" evidence="5">
    <location>
        <begin position="234"/>
        <end position="253"/>
    </location>
</feature>
<comment type="subcellular location">
    <subcellularLocation>
        <location evidence="1">Cell envelope</location>
    </subcellularLocation>
</comment>
<dbReference type="GO" id="GO:0006825">
    <property type="term" value="P:copper ion transport"/>
    <property type="evidence" value="ECO:0007669"/>
    <property type="project" value="InterPro"/>
</dbReference>
<accession>A0A386UV59</accession>
<dbReference type="GO" id="GO:0005886">
    <property type="term" value="C:plasma membrane"/>
    <property type="evidence" value="ECO:0007669"/>
    <property type="project" value="TreeGrafter"/>
</dbReference>
<proteinExistence type="predicted"/>
<dbReference type="GO" id="GO:0046688">
    <property type="term" value="P:response to copper ion"/>
    <property type="evidence" value="ECO:0007669"/>
    <property type="project" value="InterPro"/>
</dbReference>
<evidence type="ECO:0000256" key="6">
    <source>
        <dbReference type="SAM" id="SignalP"/>
    </source>
</evidence>
<feature type="domain" description="CopC" evidence="7">
    <location>
        <begin position="24"/>
        <end position="115"/>
    </location>
</feature>
<dbReference type="EMBL" id="CP031080">
    <property type="protein sequence ID" value="AYF03722.1"/>
    <property type="molecule type" value="Genomic_DNA"/>
</dbReference>
<reference evidence="9" key="1">
    <citation type="submission" date="2018-07" db="EMBL/GenBank/DDBJ databases">
        <title>Genome Structure of the Opportunistic Pathogen Paracoccus yeei (Alphaproteobacteria) and Identification of Putative Virulence Factors.</title>
        <authorList>
            <person name="Lasek R."/>
            <person name="Szuplewska M."/>
            <person name="Mitura M."/>
            <person name="Decewicz P."/>
            <person name="Chmielowska C."/>
            <person name="Pawlot A."/>
            <person name="Sentkowska D."/>
            <person name="Czarnecki J."/>
            <person name="Bartosik D."/>
        </authorList>
    </citation>
    <scope>NUCLEOTIDE SEQUENCE [LARGE SCALE GENOMIC DNA]</scope>
    <source>
        <strain evidence="9">CCUG 32053</strain>
        <plasmid evidence="9">pyee2</plasmid>
    </source>
</reference>
<evidence type="ECO:0000256" key="2">
    <source>
        <dbReference type="ARBA" id="ARBA00022723"/>
    </source>
</evidence>
<protein>
    <recommendedName>
        <fullName evidence="7">CopC domain-containing protein</fullName>
    </recommendedName>
</protein>